<name>A0ABV8TSC6_9ACTN</name>
<dbReference type="SUPFAM" id="SSF51419">
    <property type="entry name" value="PLP-binding barrel"/>
    <property type="match status" value="1"/>
</dbReference>
<evidence type="ECO:0000256" key="4">
    <source>
        <dbReference type="ARBA" id="ARBA00022898"/>
    </source>
</evidence>
<evidence type="ECO:0000259" key="9">
    <source>
        <dbReference type="Pfam" id="PF02784"/>
    </source>
</evidence>
<feature type="domain" description="Orn/DAP/Arg decarboxylase 2 N-terminal" evidence="9">
    <location>
        <begin position="27"/>
        <end position="270"/>
    </location>
</feature>
<sequence>MSTDDIPARLARALAAADSDRLVYDLAGIRDQYRRLLAELPGVRVRFAVKACPVDEVLDCLAREGAGFDAASPAEIEQGLARGVPPERIHYGNTVKSDAAVAEAYRLGVRTFATDSIQDVAALAAHAPGSRVFCRLSTTGQGALWGLSRKFGCSAEDAVRVLETARAAGLVPAGLSVHVGSQQMTAEAWRDAFDTLADVLTALAARGIVPDLVNLGGGLPALGYLDRHGQRLDPPLDKMFAVVREGMERLRETSPVPLDFVMEPGRHLVADHGAVRAHVYRLTTRRQPGGATARWLYLSCGKFNGLYEMDQLCHRLVFPGRTGAPLVPAVVAGPTCDSDDTYGADGHRTPVPEDLASGDPVWILSAGAYATSYMTQGFNGFRPLDCATTDTAPDAPADTTADTLAYAVPGTWVAAGPEGTD</sequence>
<organism evidence="10 11">
    <name type="scientific">Streptomyces andamanensis</name>
    <dbReference type="NCBI Taxonomy" id="1565035"/>
    <lineage>
        <taxon>Bacteria</taxon>
        <taxon>Bacillati</taxon>
        <taxon>Actinomycetota</taxon>
        <taxon>Actinomycetes</taxon>
        <taxon>Kitasatosporales</taxon>
        <taxon>Streptomycetaceae</taxon>
        <taxon>Streptomyces</taxon>
    </lineage>
</organism>
<dbReference type="CDD" id="cd00622">
    <property type="entry name" value="PLPDE_III_ODC"/>
    <property type="match status" value="1"/>
</dbReference>
<dbReference type="Proteomes" id="UP001595824">
    <property type="component" value="Unassembled WGS sequence"/>
</dbReference>
<dbReference type="InterPro" id="IPR009006">
    <property type="entry name" value="Ala_racemase/Decarboxylase_C"/>
</dbReference>
<dbReference type="EC" id="4.1.1.17" evidence="7"/>
<evidence type="ECO:0000256" key="8">
    <source>
        <dbReference type="ARBA" id="ARBA00049127"/>
    </source>
</evidence>
<dbReference type="EMBL" id="JBHSDP010000031">
    <property type="protein sequence ID" value="MFC4333425.1"/>
    <property type="molecule type" value="Genomic_DNA"/>
</dbReference>
<dbReference type="PANTHER" id="PTHR11482">
    <property type="entry name" value="ARGININE/DIAMINOPIMELATE/ORNITHINE DECARBOXYLASE"/>
    <property type="match status" value="1"/>
</dbReference>
<comment type="pathway">
    <text evidence="6">Amine and polyamine biosynthesis; putrescine biosynthesis via L-ornithine pathway; putrescine from L-ornithine: step 1/1.</text>
</comment>
<comment type="caution">
    <text evidence="10">The sequence shown here is derived from an EMBL/GenBank/DDBJ whole genome shotgun (WGS) entry which is preliminary data.</text>
</comment>
<accession>A0ABV8TSC6</accession>
<evidence type="ECO:0000313" key="11">
    <source>
        <dbReference type="Proteomes" id="UP001595824"/>
    </source>
</evidence>
<keyword evidence="4" id="KW-0663">Pyridoxal phosphate</keyword>
<evidence type="ECO:0000256" key="5">
    <source>
        <dbReference type="ARBA" id="ARBA00023239"/>
    </source>
</evidence>
<evidence type="ECO:0000256" key="2">
    <source>
        <dbReference type="ARBA" id="ARBA00008872"/>
    </source>
</evidence>
<dbReference type="InterPro" id="IPR029066">
    <property type="entry name" value="PLP-binding_barrel"/>
</dbReference>
<gene>
    <name evidence="10" type="ORF">ACFPC0_37820</name>
</gene>
<proteinExistence type="inferred from homology"/>
<evidence type="ECO:0000256" key="3">
    <source>
        <dbReference type="ARBA" id="ARBA00022793"/>
    </source>
</evidence>
<dbReference type="Gene3D" id="2.40.37.10">
    <property type="entry name" value="Lyase, Ornithine Decarboxylase, Chain A, domain 1"/>
    <property type="match status" value="1"/>
</dbReference>
<dbReference type="PRINTS" id="PR01179">
    <property type="entry name" value="ODADCRBXLASE"/>
</dbReference>
<dbReference type="PRINTS" id="PR01182">
    <property type="entry name" value="ORNDCRBXLASE"/>
</dbReference>
<comment type="cofactor">
    <cofactor evidence="1">
        <name>pyridoxal 5'-phosphate</name>
        <dbReference type="ChEBI" id="CHEBI:597326"/>
    </cofactor>
</comment>
<dbReference type="SUPFAM" id="SSF50621">
    <property type="entry name" value="Alanine racemase C-terminal domain-like"/>
    <property type="match status" value="1"/>
</dbReference>
<evidence type="ECO:0000256" key="6">
    <source>
        <dbReference type="ARBA" id="ARBA00034115"/>
    </source>
</evidence>
<keyword evidence="5" id="KW-0456">Lyase</keyword>
<evidence type="ECO:0000256" key="7">
    <source>
        <dbReference type="ARBA" id="ARBA00034138"/>
    </source>
</evidence>
<protein>
    <recommendedName>
        <fullName evidence="7">ornithine decarboxylase</fullName>
        <ecNumber evidence="7">4.1.1.17</ecNumber>
    </recommendedName>
</protein>
<keyword evidence="3" id="KW-0210">Decarboxylase</keyword>
<comment type="similarity">
    <text evidence="2">Belongs to the Orn/Lys/Arg decarboxylase class-II family.</text>
</comment>
<dbReference type="PANTHER" id="PTHR11482:SF6">
    <property type="entry name" value="ORNITHINE DECARBOXYLASE 1-RELATED"/>
    <property type="match status" value="1"/>
</dbReference>
<dbReference type="Gene3D" id="3.20.20.10">
    <property type="entry name" value="Alanine racemase"/>
    <property type="match status" value="1"/>
</dbReference>
<keyword evidence="11" id="KW-1185">Reference proteome</keyword>
<dbReference type="Pfam" id="PF02784">
    <property type="entry name" value="Orn_Arg_deC_N"/>
    <property type="match status" value="1"/>
</dbReference>
<evidence type="ECO:0000313" key="10">
    <source>
        <dbReference type="EMBL" id="MFC4333425.1"/>
    </source>
</evidence>
<dbReference type="InterPro" id="IPR022644">
    <property type="entry name" value="De-COase2_N"/>
</dbReference>
<comment type="catalytic activity">
    <reaction evidence="8">
        <text>L-ornithine + H(+) = putrescine + CO2</text>
        <dbReference type="Rhea" id="RHEA:22964"/>
        <dbReference type="ChEBI" id="CHEBI:15378"/>
        <dbReference type="ChEBI" id="CHEBI:16526"/>
        <dbReference type="ChEBI" id="CHEBI:46911"/>
        <dbReference type="ChEBI" id="CHEBI:326268"/>
        <dbReference type="EC" id="4.1.1.17"/>
    </reaction>
</comment>
<dbReference type="PROSITE" id="PS00878">
    <property type="entry name" value="ODR_DC_2_1"/>
    <property type="match status" value="1"/>
</dbReference>
<evidence type="ECO:0000256" key="1">
    <source>
        <dbReference type="ARBA" id="ARBA00001933"/>
    </source>
</evidence>
<dbReference type="InterPro" id="IPR002433">
    <property type="entry name" value="Orn_de-COase"/>
</dbReference>
<dbReference type="InterPro" id="IPR022653">
    <property type="entry name" value="De-COase2_pyr-phos_BS"/>
</dbReference>
<dbReference type="InterPro" id="IPR000183">
    <property type="entry name" value="Orn/DAP/Arg_de-COase"/>
</dbReference>
<dbReference type="RefSeq" id="WP_381744750.1">
    <property type="nucleotide sequence ID" value="NZ_JBHSDP010000031.1"/>
</dbReference>
<reference evidence="11" key="1">
    <citation type="journal article" date="2019" name="Int. J. Syst. Evol. Microbiol.">
        <title>The Global Catalogue of Microorganisms (GCM) 10K type strain sequencing project: providing services to taxonomists for standard genome sequencing and annotation.</title>
        <authorList>
            <consortium name="The Broad Institute Genomics Platform"/>
            <consortium name="The Broad Institute Genome Sequencing Center for Infectious Disease"/>
            <person name="Wu L."/>
            <person name="Ma J."/>
        </authorList>
    </citation>
    <scope>NUCLEOTIDE SEQUENCE [LARGE SCALE GENOMIC DNA]</scope>
    <source>
        <strain evidence="11">PCU 347</strain>
    </source>
</reference>